<dbReference type="AlphaFoldDB" id="A0A0A8Y8A8"/>
<proteinExistence type="predicted"/>
<organism evidence="1">
    <name type="scientific">Arundo donax</name>
    <name type="common">Giant reed</name>
    <name type="synonym">Donax arundinaceus</name>
    <dbReference type="NCBI Taxonomy" id="35708"/>
    <lineage>
        <taxon>Eukaryota</taxon>
        <taxon>Viridiplantae</taxon>
        <taxon>Streptophyta</taxon>
        <taxon>Embryophyta</taxon>
        <taxon>Tracheophyta</taxon>
        <taxon>Spermatophyta</taxon>
        <taxon>Magnoliopsida</taxon>
        <taxon>Liliopsida</taxon>
        <taxon>Poales</taxon>
        <taxon>Poaceae</taxon>
        <taxon>PACMAD clade</taxon>
        <taxon>Arundinoideae</taxon>
        <taxon>Arundineae</taxon>
        <taxon>Arundo</taxon>
    </lineage>
</organism>
<dbReference type="EMBL" id="GBRH01277918">
    <property type="protein sequence ID" value="JAD19977.1"/>
    <property type="molecule type" value="Transcribed_RNA"/>
</dbReference>
<evidence type="ECO:0000313" key="1">
    <source>
        <dbReference type="EMBL" id="JAD19977.1"/>
    </source>
</evidence>
<sequence>MHHIIDREMDLDCLYLHAAHGN</sequence>
<protein>
    <submittedName>
        <fullName evidence="1">Uncharacterized protein</fullName>
    </submittedName>
</protein>
<reference evidence="1" key="1">
    <citation type="submission" date="2014-09" db="EMBL/GenBank/DDBJ databases">
        <authorList>
            <person name="Magalhaes I.L.F."/>
            <person name="Oliveira U."/>
            <person name="Santos F.R."/>
            <person name="Vidigal T.H.D.A."/>
            <person name="Brescovit A.D."/>
            <person name="Santos A.J."/>
        </authorList>
    </citation>
    <scope>NUCLEOTIDE SEQUENCE</scope>
    <source>
        <tissue evidence="1">Shoot tissue taken approximately 20 cm above the soil surface</tissue>
    </source>
</reference>
<reference evidence="1" key="2">
    <citation type="journal article" date="2015" name="Data Brief">
        <title>Shoot transcriptome of the giant reed, Arundo donax.</title>
        <authorList>
            <person name="Barrero R.A."/>
            <person name="Guerrero F.D."/>
            <person name="Moolhuijzen P."/>
            <person name="Goolsby J.A."/>
            <person name="Tidwell J."/>
            <person name="Bellgard S.E."/>
            <person name="Bellgard M.I."/>
        </authorList>
    </citation>
    <scope>NUCLEOTIDE SEQUENCE</scope>
    <source>
        <tissue evidence="1">Shoot tissue taken approximately 20 cm above the soil surface</tissue>
    </source>
</reference>
<name>A0A0A8Y8A8_ARUDO</name>
<accession>A0A0A8Y8A8</accession>